<evidence type="ECO:0000256" key="1">
    <source>
        <dbReference type="ARBA" id="ARBA00007169"/>
    </source>
</evidence>
<dbReference type="AlphaFoldDB" id="A0A1H5C6S2"/>
<dbReference type="PANTHER" id="PTHR11487">
    <property type="entry name" value="THIOESTERASE"/>
    <property type="match status" value="1"/>
</dbReference>
<proteinExistence type="inferred from homology"/>
<feature type="domain" description="Thioesterase" evidence="4">
    <location>
        <begin position="16"/>
        <end position="239"/>
    </location>
</feature>
<dbReference type="GO" id="GO:0008610">
    <property type="term" value="P:lipid biosynthetic process"/>
    <property type="evidence" value="ECO:0007669"/>
    <property type="project" value="TreeGrafter"/>
</dbReference>
<comment type="catalytic activity">
    <reaction evidence="3">
        <text>a fatty acyl-CoA + H2O = a fatty acid + CoA + H(+)</text>
        <dbReference type="Rhea" id="RHEA:16781"/>
        <dbReference type="ChEBI" id="CHEBI:15377"/>
        <dbReference type="ChEBI" id="CHEBI:15378"/>
        <dbReference type="ChEBI" id="CHEBI:28868"/>
        <dbReference type="ChEBI" id="CHEBI:57287"/>
        <dbReference type="ChEBI" id="CHEBI:77636"/>
    </reaction>
</comment>
<dbReference type="Gene3D" id="3.40.50.1820">
    <property type="entry name" value="alpha/beta hydrolase"/>
    <property type="match status" value="1"/>
</dbReference>
<dbReference type="Proteomes" id="UP000183561">
    <property type="component" value="Unassembled WGS sequence"/>
</dbReference>
<dbReference type="InterPro" id="IPR001031">
    <property type="entry name" value="Thioesterase"/>
</dbReference>
<dbReference type="Pfam" id="PF00975">
    <property type="entry name" value="Thioesterase"/>
    <property type="match status" value="1"/>
</dbReference>
<evidence type="ECO:0000313" key="5">
    <source>
        <dbReference type="EMBL" id="SED62198.1"/>
    </source>
</evidence>
<keyword evidence="6" id="KW-1185">Reference proteome</keyword>
<gene>
    <name evidence="5" type="ORF">SAMN04490239_9028</name>
</gene>
<dbReference type="EMBL" id="FNSV01000005">
    <property type="protein sequence ID" value="SED62198.1"/>
    <property type="molecule type" value="Genomic_DNA"/>
</dbReference>
<dbReference type="OrthoDB" id="8480037at2"/>
<comment type="similarity">
    <text evidence="1">Belongs to the thioesterase family.</text>
</comment>
<evidence type="ECO:0000259" key="4">
    <source>
        <dbReference type="Pfam" id="PF00975"/>
    </source>
</evidence>
<evidence type="ECO:0000256" key="3">
    <source>
        <dbReference type="ARBA" id="ARBA00024293"/>
    </source>
</evidence>
<dbReference type="SUPFAM" id="SSF53474">
    <property type="entry name" value="alpha/beta-Hydrolases"/>
    <property type="match status" value="1"/>
</dbReference>
<name>A0A1H5C6S2_9NOCA</name>
<accession>A0A1H5C6S2</accession>
<protein>
    <recommendedName>
        <fullName evidence="2">Thioesterase TesA</fullName>
    </recommendedName>
</protein>
<reference evidence="6" key="1">
    <citation type="submission" date="2016-10" db="EMBL/GenBank/DDBJ databases">
        <authorList>
            <person name="Varghese N."/>
            <person name="Submissions S."/>
        </authorList>
    </citation>
    <scope>NUCLEOTIDE SEQUENCE [LARGE SCALE GENOMIC DNA]</scope>
    <source>
        <strain evidence="6">DSM 44498</strain>
    </source>
</reference>
<dbReference type="PANTHER" id="PTHR11487:SF0">
    <property type="entry name" value="S-ACYL FATTY ACID SYNTHASE THIOESTERASE, MEDIUM CHAIN"/>
    <property type="match status" value="1"/>
</dbReference>
<dbReference type="RefSeq" id="WP_072943300.1">
    <property type="nucleotide sequence ID" value="NZ_FNSV01000005.1"/>
</dbReference>
<sequence length="243" mass="26410">MWIRCFQESPNASGVLLCFPHGGGTASAYRQLAEALFPRIELLAVQYPGRQDRLSDEMMSDVGAIAEQVVRESTPPAGRRLGVFGHSMGATIAFEAARRFEQRGQALAALFVSGRTAPSVVQPTALHLASDQALLDDMRRLGGADSNVVQILVENPDLAELVLPSVRNDYKAVETYRYKSGPDVSCPIIALRGDADPSVTDADIRLWSEFTTGTFDTCEFSGGHFYIDDHANEIASLVGSRFN</sequence>
<dbReference type="InterPro" id="IPR029058">
    <property type="entry name" value="AB_hydrolase_fold"/>
</dbReference>
<evidence type="ECO:0000313" key="6">
    <source>
        <dbReference type="Proteomes" id="UP000183561"/>
    </source>
</evidence>
<evidence type="ECO:0000256" key="2">
    <source>
        <dbReference type="ARBA" id="ARBA00015007"/>
    </source>
</evidence>
<dbReference type="InterPro" id="IPR012223">
    <property type="entry name" value="TEII"/>
</dbReference>
<organism evidence="5 6">
    <name type="scientific">Rhodococcus koreensis</name>
    <dbReference type="NCBI Taxonomy" id="99653"/>
    <lineage>
        <taxon>Bacteria</taxon>
        <taxon>Bacillati</taxon>
        <taxon>Actinomycetota</taxon>
        <taxon>Actinomycetes</taxon>
        <taxon>Mycobacteriales</taxon>
        <taxon>Nocardiaceae</taxon>
        <taxon>Rhodococcus</taxon>
    </lineage>
</organism>